<keyword evidence="2" id="KW-0805">Transcription regulation</keyword>
<dbReference type="PROSITE" id="PS50937">
    <property type="entry name" value="HTH_MERR_2"/>
    <property type="match status" value="1"/>
</dbReference>
<dbReference type="SMART" id="SM00422">
    <property type="entry name" value="HTH_MERR"/>
    <property type="match status" value="2"/>
</dbReference>
<evidence type="ECO:0000313" key="7">
    <source>
        <dbReference type="Proteomes" id="UP001230220"/>
    </source>
</evidence>
<organism evidence="6 7">
    <name type="scientific">Breznakia pachnodae</name>
    <dbReference type="NCBI Taxonomy" id="265178"/>
    <lineage>
        <taxon>Bacteria</taxon>
        <taxon>Bacillati</taxon>
        <taxon>Bacillota</taxon>
        <taxon>Erysipelotrichia</taxon>
        <taxon>Erysipelotrichales</taxon>
        <taxon>Erysipelotrichaceae</taxon>
        <taxon>Breznakia</taxon>
    </lineage>
</organism>
<dbReference type="InterPro" id="IPR047057">
    <property type="entry name" value="MerR_fam"/>
</dbReference>
<dbReference type="EMBL" id="JAUSUR010000003">
    <property type="protein sequence ID" value="MDQ0361120.1"/>
    <property type="molecule type" value="Genomic_DNA"/>
</dbReference>
<evidence type="ECO:0000256" key="3">
    <source>
        <dbReference type="ARBA" id="ARBA00023125"/>
    </source>
</evidence>
<dbReference type="Gene3D" id="1.10.1660.10">
    <property type="match status" value="2"/>
</dbReference>
<feature type="domain" description="HTH merR-type" evidence="5">
    <location>
        <begin position="125"/>
        <end position="194"/>
    </location>
</feature>
<dbReference type="Proteomes" id="UP001230220">
    <property type="component" value="Unassembled WGS sequence"/>
</dbReference>
<dbReference type="PANTHER" id="PTHR30204">
    <property type="entry name" value="REDOX-CYCLING DRUG-SENSING TRANSCRIPTIONAL ACTIVATOR SOXR"/>
    <property type="match status" value="1"/>
</dbReference>
<dbReference type="SUPFAM" id="SSF46955">
    <property type="entry name" value="Putative DNA-binding domain"/>
    <property type="match status" value="2"/>
</dbReference>
<sequence>MKTYKTNELAKQFQIHANTVRLYEEQHFISEAKRLKNGYRQFDEIHFWQLFICRKIFEFPYSNSRIRKSGIDIIYTSGAQKVELLDEKLEDYHSIILEELQKAQQANQLLLHWMKDNTKEKQEYYYTRKEIASILDTTKETVRNWERNDLVQSSLLDDPQQRYFDEEALKRCRIIYLLRQVGFSMHAIHQCLHALDTDEPSLNLSKEEAFSAGDRWLIELNSLLNSIPSLEDAVNKLKTLHLLTTL</sequence>
<evidence type="ECO:0000256" key="4">
    <source>
        <dbReference type="ARBA" id="ARBA00023163"/>
    </source>
</evidence>
<name>A0ABU0E2K7_9FIRM</name>
<dbReference type="GO" id="GO:0003677">
    <property type="term" value="F:DNA binding"/>
    <property type="evidence" value="ECO:0007669"/>
    <property type="project" value="UniProtKB-KW"/>
</dbReference>
<dbReference type="PANTHER" id="PTHR30204:SF69">
    <property type="entry name" value="MERR-FAMILY TRANSCRIPTIONAL REGULATOR"/>
    <property type="match status" value="1"/>
</dbReference>
<protein>
    <submittedName>
        <fullName evidence="6">DNA-binding transcriptional MerR regulator</fullName>
    </submittedName>
</protein>
<dbReference type="RefSeq" id="WP_307407582.1">
    <property type="nucleotide sequence ID" value="NZ_JAUSUR010000003.1"/>
</dbReference>
<dbReference type="CDD" id="cd00592">
    <property type="entry name" value="HTH_MerR-like"/>
    <property type="match status" value="1"/>
</dbReference>
<keyword evidence="7" id="KW-1185">Reference proteome</keyword>
<dbReference type="InterPro" id="IPR000551">
    <property type="entry name" value="MerR-type_HTH_dom"/>
</dbReference>
<evidence type="ECO:0000259" key="5">
    <source>
        <dbReference type="PROSITE" id="PS50937"/>
    </source>
</evidence>
<evidence type="ECO:0000256" key="2">
    <source>
        <dbReference type="ARBA" id="ARBA00023015"/>
    </source>
</evidence>
<dbReference type="Pfam" id="PF13411">
    <property type="entry name" value="MerR_1"/>
    <property type="match status" value="1"/>
</dbReference>
<keyword evidence="1" id="KW-0678">Repressor</keyword>
<gene>
    <name evidence="6" type="ORF">J2S15_001867</name>
</gene>
<reference evidence="6 7" key="1">
    <citation type="submission" date="2023-07" db="EMBL/GenBank/DDBJ databases">
        <title>Genomic Encyclopedia of Type Strains, Phase IV (KMG-IV): sequencing the most valuable type-strain genomes for metagenomic binning, comparative biology and taxonomic classification.</title>
        <authorList>
            <person name="Goeker M."/>
        </authorList>
    </citation>
    <scope>NUCLEOTIDE SEQUENCE [LARGE SCALE GENOMIC DNA]</scope>
    <source>
        <strain evidence="6 7">DSM 16784</strain>
    </source>
</reference>
<accession>A0ABU0E2K7</accession>
<keyword evidence="3 6" id="KW-0238">DNA-binding</keyword>
<dbReference type="InterPro" id="IPR009061">
    <property type="entry name" value="DNA-bd_dom_put_sf"/>
</dbReference>
<proteinExistence type="predicted"/>
<evidence type="ECO:0000313" key="6">
    <source>
        <dbReference type="EMBL" id="MDQ0361120.1"/>
    </source>
</evidence>
<evidence type="ECO:0000256" key="1">
    <source>
        <dbReference type="ARBA" id="ARBA00022491"/>
    </source>
</evidence>
<dbReference type="Pfam" id="PF00376">
    <property type="entry name" value="MerR"/>
    <property type="match status" value="1"/>
</dbReference>
<comment type="caution">
    <text evidence="6">The sequence shown here is derived from an EMBL/GenBank/DDBJ whole genome shotgun (WGS) entry which is preliminary data.</text>
</comment>
<keyword evidence="4" id="KW-0804">Transcription</keyword>